<organism evidence="9 10">
    <name type="scientific">Pycnococcus provasolii</name>
    <dbReference type="NCBI Taxonomy" id="41880"/>
    <lineage>
        <taxon>Eukaryota</taxon>
        <taxon>Viridiplantae</taxon>
        <taxon>Chlorophyta</taxon>
        <taxon>Pseudoscourfieldiophyceae</taxon>
        <taxon>Pseudoscourfieldiales</taxon>
        <taxon>Pycnococcaceae</taxon>
        <taxon>Pycnococcus</taxon>
    </lineage>
</organism>
<feature type="region of interest" description="Disordered" evidence="6">
    <location>
        <begin position="1"/>
        <end position="116"/>
    </location>
</feature>
<feature type="region of interest" description="Disordered" evidence="6">
    <location>
        <begin position="374"/>
        <end position="413"/>
    </location>
</feature>
<dbReference type="InterPro" id="IPR027417">
    <property type="entry name" value="P-loop_NTPase"/>
</dbReference>
<dbReference type="GO" id="GO:0005524">
    <property type="term" value="F:ATP binding"/>
    <property type="evidence" value="ECO:0007669"/>
    <property type="project" value="UniProtKB-KW"/>
</dbReference>
<evidence type="ECO:0000256" key="4">
    <source>
        <dbReference type="ARBA" id="ARBA00022840"/>
    </source>
</evidence>
<proteinExistence type="predicted"/>
<dbReference type="InterPro" id="IPR014001">
    <property type="entry name" value="Helicase_ATP-bd"/>
</dbReference>
<keyword evidence="10" id="KW-1185">Reference proteome</keyword>
<protein>
    <submittedName>
        <fullName evidence="9">Uncharacterized protein</fullName>
    </submittedName>
</protein>
<evidence type="ECO:0000313" key="10">
    <source>
        <dbReference type="Proteomes" id="UP000660262"/>
    </source>
</evidence>
<dbReference type="PANTHER" id="PTHR45623:SF11">
    <property type="entry name" value="KISMET, ISOFORM C"/>
    <property type="match status" value="1"/>
</dbReference>
<feature type="compositionally biased region" description="Basic and acidic residues" evidence="6">
    <location>
        <begin position="404"/>
        <end position="413"/>
    </location>
</feature>
<feature type="compositionally biased region" description="Polar residues" evidence="6">
    <location>
        <begin position="1613"/>
        <end position="1625"/>
    </location>
</feature>
<dbReference type="Gene3D" id="3.40.50.10810">
    <property type="entry name" value="Tandem AAA-ATPase domain"/>
    <property type="match status" value="1"/>
</dbReference>
<dbReference type="Proteomes" id="UP000660262">
    <property type="component" value="Unassembled WGS sequence"/>
</dbReference>
<dbReference type="InterPro" id="IPR000330">
    <property type="entry name" value="SNF2_N"/>
</dbReference>
<reference evidence="9" key="1">
    <citation type="submission" date="2020-10" db="EMBL/GenBank/DDBJ databases">
        <title>Unveiling of a novel bifunctional photoreceptor, Dualchrome1, isolated from a cosmopolitan green alga.</title>
        <authorList>
            <person name="Suzuki S."/>
            <person name="Kawachi M."/>
        </authorList>
    </citation>
    <scope>NUCLEOTIDE SEQUENCE</scope>
    <source>
        <strain evidence="9">NIES 2893</strain>
    </source>
</reference>
<evidence type="ECO:0000256" key="1">
    <source>
        <dbReference type="ARBA" id="ARBA00004123"/>
    </source>
</evidence>
<gene>
    <name evidence="9" type="ORF">PPROV_001042500</name>
</gene>
<keyword evidence="4" id="KW-0067">ATP-binding</keyword>
<comment type="subcellular location">
    <subcellularLocation>
        <location evidence="1">Nucleus</location>
    </subcellularLocation>
</comment>
<feature type="region of interest" description="Disordered" evidence="6">
    <location>
        <begin position="1054"/>
        <end position="1083"/>
    </location>
</feature>
<dbReference type="CDD" id="cd18793">
    <property type="entry name" value="SF2_C_SNF"/>
    <property type="match status" value="1"/>
</dbReference>
<dbReference type="GO" id="GO:0016887">
    <property type="term" value="F:ATP hydrolysis activity"/>
    <property type="evidence" value="ECO:0007669"/>
    <property type="project" value="TreeGrafter"/>
</dbReference>
<dbReference type="EMBL" id="BNJQ01000036">
    <property type="protein sequence ID" value="GHP11697.1"/>
    <property type="molecule type" value="Genomic_DNA"/>
</dbReference>
<dbReference type="PANTHER" id="PTHR45623">
    <property type="entry name" value="CHROMODOMAIN-HELICASE-DNA-BINDING PROTEIN 3-RELATED-RELATED"/>
    <property type="match status" value="1"/>
</dbReference>
<evidence type="ECO:0000256" key="6">
    <source>
        <dbReference type="SAM" id="MobiDB-lite"/>
    </source>
</evidence>
<dbReference type="SMART" id="SM00487">
    <property type="entry name" value="DEXDc"/>
    <property type="match status" value="1"/>
</dbReference>
<dbReference type="Pfam" id="PF00271">
    <property type="entry name" value="Helicase_C"/>
    <property type="match status" value="1"/>
</dbReference>
<dbReference type="OrthoDB" id="5857104at2759"/>
<dbReference type="Gene3D" id="3.40.50.300">
    <property type="entry name" value="P-loop containing nucleotide triphosphate hydrolases"/>
    <property type="match status" value="1"/>
</dbReference>
<evidence type="ECO:0000259" key="8">
    <source>
        <dbReference type="PROSITE" id="PS51194"/>
    </source>
</evidence>
<feature type="region of interest" description="Disordered" evidence="6">
    <location>
        <begin position="1322"/>
        <end position="1404"/>
    </location>
</feature>
<feature type="compositionally biased region" description="Basic residues" evidence="6">
    <location>
        <begin position="1150"/>
        <end position="1160"/>
    </location>
</feature>
<feature type="compositionally biased region" description="Acidic residues" evidence="6">
    <location>
        <begin position="158"/>
        <end position="177"/>
    </location>
</feature>
<dbReference type="GO" id="GO:0140658">
    <property type="term" value="F:ATP-dependent chromatin remodeler activity"/>
    <property type="evidence" value="ECO:0007669"/>
    <property type="project" value="TreeGrafter"/>
</dbReference>
<dbReference type="SMART" id="SM00490">
    <property type="entry name" value="HELICc"/>
    <property type="match status" value="1"/>
</dbReference>
<dbReference type="InterPro" id="IPR038718">
    <property type="entry name" value="SNF2-like_sf"/>
</dbReference>
<feature type="compositionally biased region" description="Low complexity" evidence="6">
    <location>
        <begin position="1328"/>
        <end position="1347"/>
    </location>
</feature>
<comment type="caution">
    <text evidence="9">The sequence shown here is derived from an EMBL/GenBank/DDBJ whole genome shotgun (WGS) entry which is preliminary data.</text>
</comment>
<feature type="region of interest" description="Disordered" evidence="6">
    <location>
        <begin position="1120"/>
        <end position="1166"/>
    </location>
</feature>
<name>A0A830I3F9_9CHLO</name>
<dbReference type="SUPFAM" id="SSF54160">
    <property type="entry name" value="Chromo domain-like"/>
    <property type="match status" value="1"/>
</dbReference>
<evidence type="ECO:0000256" key="2">
    <source>
        <dbReference type="ARBA" id="ARBA00022741"/>
    </source>
</evidence>
<evidence type="ECO:0000256" key="3">
    <source>
        <dbReference type="ARBA" id="ARBA00022801"/>
    </source>
</evidence>
<dbReference type="PROSITE" id="PS51192">
    <property type="entry name" value="HELICASE_ATP_BIND_1"/>
    <property type="match status" value="1"/>
</dbReference>
<evidence type="ECO:0000259" key="7">
    <source>
        <dbReference type="PROSITE" id="PS51192"/>
    </source>
</evidence>
<evidence type="ECO:0000256" key="5">
    <source>
        <dbReference type="ARBA" id="ARBA00023242"/>
    </source>
</evidence>
<feature type="region of interest" description="Disordered" evidence="6">
    <location>
        <begin position="130"/>
        <end position="190"/>
    </location>
</feature>
<feature type="compositionally biased region" description="Acidic residues" evidence="6">
    <location>
        <begin position="1055"/>
        <end position="1068"/>
    </location>
</feature>
<feature type="compositionally biased region" description="Low complexity" evidence="6">
    <location>
        <begin position="1385"/>
        <end position="1395"/>
    </location>
</feature>
<dbReference type="GO" id="GO:0042393">
    <property type="term" value="F:histone binding"/>
    <property type="evidence" value="ECO:0007669"/>
    <property type="project" value="TreeGrafter"/>
</dbReference>
<dbReference type="Pfam" id="PF00176">
    <property type="entry name" value="SNF2-rel_dom"/>
    <property type="match status" value="1"/>
</dbReference>
<feature type="compositionally biased region" description="Low complexity" evidence="6">
    <location>
        <begin position="1"/>
        <end position="20"/>
    </location>
</feature>
<feature type="domain" description="Helicase ATP-binding" evidence="7">
    <location>
        <begin position="437"/>
        <end position="644"/>
    </location>
</feature>
<feature type="domain" description="Helicase C-terminal" evidence="8">
    <location>
        <begin position="819"/>
        <end position="981"/>
    </location>
</feature>
<feature type="region of interest" description="Disordered" evidence="6">
    <location>
        <begin position="1224"/>
        <end position="1245"/>
    </location>
</feature>
<keyword evidence="2" id="KW-0547">Nucleotide-binding</keyword>
<feature type="compositionally biased region" description="Acidic residues" evidence="6">
    <location>
        <begin position="394"/>
        <end position="403"/>
    </location>
</feature>
<dbReference type="InterPro" id="IPR001650">
    <property type="entry name" value="Helicase_C-like"/>
</dbReference>
<feature type="compositionally biased region" description="Pro residues" evidence="6">
    <location>
        <begin position="1562"/>
        <end position="1572"/>
    </location>
</feature>
<evidence type="ECO:0000313" key="9">
    <source>
        <dbReference type="EMBL" id="GHP11697.1"/>
    </source>
</evidence>
<feature type="compositionally biased region" description="Low complexity" evidence="6">
    <location>
        <begin position="178"/>
        <end position="190"/>
    </location>
</feature>
<feature type="compositionally biased region" description="Low complexity" evidence="6">
    <location>
        <begin position="1355"/>
        <end position="1364"/>
    </location>
</feature>
<dbReference type="GO" id="GO:0003682">
    <property type="term" value="F:chromatin binding"/>
    <property type="evidence" value="ECO:0007669"/>
    <property type="project" value="TreeGrafter"/>
</dbReference>
<dbReference type="GO" id="GO:0003677">
    <property type="term" value="F:DNA binding"/>
    <property type="evidence" value="ECO:0007669"/>
    <property type="project" value="TreeGrafter"/>
</dbReference>
<sequence length="1646" mass="180140">MHVAASTRRSARTSARARVVNYAVDVDLEDEDDFLEEEEDDVPTPPSKKKKCGVSVSNDLKTSSASPPSSSKVDLGGGKREQKRTTRQNAAAAGVSAKKPNTSSSAKPPQNKRKAIASLSEFLYTETKTVHTNKAPRNNARRPAVVADDDLTSSSDSSSEEEDSDSEEDDDDDDAPEDGAAPSDDAGANADAGDIERVLALKLAPHAGAVGLIALVKRKRYSWRACDWIAWERVWAAAATTCRAFLRRMEMSNVHDAVAALNDAAAADRSAADVSGTPSVPAPRVLYPELDGFVCPETGELHASLLVAERAVAYRTKPRRQVLIKWEGCDLDAATWEDADTFGREADKDDVTRNDASVLEALDLRENMAKAMERLTPPPDTPATEWPDAQNEGDANDADDDDEPPRRPTKLDGAARLRFHNGRELRHYQVDGVDWMLQNYRRKRGCILGDEMGLGKTAQTVALIEAIRRFHNNRGPFLIVAPLSTLQHWRRECETWAGLNVAIYAGSAASREICRRHEFRFGEESLQTAKDIDSSKGETPEDVAHLRKVRNVAMKYETDFHRRIPKFDILITTYDALKRDSNYIAKFHYTAVVADEAHTLKDRRSVVSSTFGDLSRDWTLLLTGTPVQNHVREVHGLLCATKHHPTVVYVKHATKLRDLGVEVAVDASASKRGGQIDDDMEEAAFLSNYDVAASDTETVCATKVQNLKDLLKPILLRREKDDVEQLPVREEVVVRVELTKMQRHYYNAVYKQNVAALMGGGSYGKVGSLNNIAMQLRKACNHPFLLNTVEDQVRHKYKDAAEKIADAEMISRHSGKTTFLAKLLPQLQRDGHRVLIFSQFVKTLDILSRYLASAGFRHERLDGNTSALERQMAIDRFSRDEDASFCFLLSTRAGGVGITLTRADICIIFDSDWNPQNDLQAMARCHRIGQTRDVTVYRLVTKDTYEEHLFETSSRKQGLEEALLRGNLASNGGSMSAKEVQRMLQLGAHHSLMAEKAGEQGEQDEQAKVEGGDAMLPEKEGFETETIETILSGRTERRQIGGKKSNTFSMATFGAEEEGEEEGADEEGAAAGRRANQEPEEADEYWRRLLPEEVEAAKKQAAGLQDLGVRERRKVTRYVPLGMDEAGEHDSDLSMSDDDGGDGSDGSGGKNRRKRGGDKKKKMDGWRDVDVSRLEECLWNFGVDRTEEVRAAAKLAHIPLEDVERAEKALVSLWEAAKQRHAREKATRDNLNNLPGPGPEGFSGNEKILAKKAELQAAVDSAPARAAEEEASLISGLSASIAEAVGSVKARARRDKPVTAKKVVARLEERAALRRAIDAANPAEENVAPTEMGETATATAAASAAEPVPVPVPVPMTTTTTTTGGNDGGDKVDDPLLCKEPITPSPAKQPSSLKPPAAPPVAPTVHADVPAEWHDEQVDAHLLLAAHVHGLTYDSRCGLANVRAAYSRALTDYAPLRELAERAGYLADAPDADVEVFVRYLQRRLSSLLDGLVVEEMRRIQEEKTRRRMQALEAAAAQRRREMAAHAAARPSVPAFPLSAVAPAPMQAVVGSGFRSHVASTKPPPPPPPPPVSSGAAASPLPPPPPPRPKPAVLAIDDSERARLAALVKKSKTQPTLMSLFARQTSNHHHHNNNNATTATGAEAPK</sequence>
<feature type="region of interest" description="Disordered" evidence="6">
    <location>
        <begin position="1553"/>
        <end position="1646"/>
    </location>
</feature>
<dbReference type="GO" id="GO:0000785">
    <property type="term" value="C:chromatin"/>
    <property type="evidence" value="ECO:0007669"/>
    <property type="project" value="TreeGrafter"/>
</dbReference>
<feature type="compositionally biased region" description="Basic and acidic residues" evidence="6">
    <location>
        <begin position="1368"/>
        <end position="1377"/>
    </location>
</feature>
<dbReference type="PROSITE" id="PS51194">
    <property type="entry name" value="HELICASE_CTER"/>
    <property type="match status" value="1"/>
</dbReference>
<dbReference type="InterPro" id="IPR049730">
    <property type="entry name" value="SNF2/RAD54-like_C"/>
</dbReference>
<keyword evidence="3" id="KW-0378">Hydrolase</keyword>
<dbReference type="SUPFAM" id="SSF52540">
    <property type="entry name" value="P-loop containing nucleoside triphosphate hydrolases"/>
    <property type="match status" value="2"/>
</dbReference>
<feature type="compositionally biased region" description="Pro residues" evidence="6">
    <location>
        <begin position="1580"/>
        <end position="1590"/>
    </location>
</feature>
<dbReference type="GO" id="GO:0005634">
    <property type="term" value="C:nucleus"/>
    <property type="evidence" value="ECO:0007669"/>
    <property type="project" value="UniProtKB-SubCell"/>
</dbReference>
<keyword evidence="5" id="KW-0539">Nucleus</keyword>
<feature type="compositionally biased region" description="Acidic residues" evidence="6">
    <location>
        <begin position="26"/>
        <end position="42"/>
    </location>
</feature>
<dbReference type="InterPro" id="IPR016197">
    <property type="entry name" value="Chromo-like_dom_sf"/>
</dbReference>
<accession>A0A830I3F9</accession>
<feature type="compositionally biased region" description="Polar residues" evidence="6">
    <location>
        <begin position="99"/>
        <end position="108"/>
    </location>
</feature>